<keyword evidence="1" id="KW-0472">Membrane</keyword>
<gene>
    <name evidence="2" type="ORF">AB0E65_28615</name>
</gene>
<name>A0ABV2YQY9_9ACTN</name>
<dbReference type="EMBL" id="JBEZUR010000085">
    <property type="protein sequence ID" value="MEU3558136.1"/>
    <property type="molecule type" value="Genomic_DNA"/>
</dbReference>
<comment type="caution">
    <text evidence="2">The sequence shown here is derived from an EMBL/GenBank/DDBJ whole genome shotgun (WGS) entry which is preliminary data.</text>
</comment>
<evidence type="ECO:0008006" key="4">
    <source>
        <dbReference type="Google" id="ProtNLM"/>
    </source>
</evidence>
<evidence type="ECO:0000256" key="1">
    <source>
        <dbReference type="SAM" id="Phobius"/>
    </source>
</evidence>
<dbReference type="Proteomes" id="UP001550850">
    <property type="component" value="Unassembled WGS sequence"/>
</dbReference>
<proteinExistence type="predicted"/>
<keyword evidence="1" id="KW-0812">Transmembrane</keyword>
<organism evidence="2 3">
    <name type="scientific">Streptomyces fragilis</name>
    <dbReference type="NCBI Taxonomy" id="67301"/>
    <lineage>
        <taxon>Bacteria</taxon>
        <taxon>Bacillati</taxon>
        <taxon>Actinomycetota</taxon>
        <taxon>Actinomycetes</taxon>
        <taxon>Kitasatosporales</taxon>
        <taxon>Streptomycetaceae</taxon>
        <taxon>Streptomyces</taxon>
    </lineage>
</organism>
<reference evidence="2 3" key="1">
    <citation type="submission" date="2024-06" db="EMBL/GenBank/DDBJ databases">
        <title>The Natural Products Discovery Center: Release of the First 8490 Sequenced Strains for Exploring Actinobacteria Biosynthetic Diversity.</title>
        <authorList>
            <person name="Kalkreuter E."/>
            <person name="Kautsar S.A."/>
            <person name="Yang D."/>
            <person name="Bader C.D."/>
            <person name="Teijaro C.N."/>
            <person name="Fluegel L."/>
            <person name="Davis C.M."/>
            <person name="Simpson J.R."/>
            <person name="Lauterbach L."/>
            <person name="Steele A.D."/>
            <person name="Gui C."/>
            <person name="Meng S."/>
            <person name="Li G."/>
            <person name="Viehrig K."/>
            <person name="Ye F."/>
            <person name="Su P."/>
            <person name="Kiefer A.F."/>
            <person name="Nichols A."/>
            <person name="Cepeda A.J."/>
            <person name="Yan W."/>
            <person name="Fan B."/>
            <person name="Jiang Y."/>
            <person name="Adhikari A."/>
            <person name="Zheng C.-J."/>
            <person name="Schuster L."/>
            <person name="Cowan T.M."/>
            <person name="Smanski M.J."/>
            <person name="Chevrette M.G."/>
            <person name="De Carvalho L.P.S."/>
            <person name="Shen B."/>
        </authorList>
    </citation>
    <scope>NUCLEOTIDE SEQUENCE [LARGE SCALE GENOMIC DNA]</scope>
    <source>
        <strain evidence="2 3">NPDC038104</strain>
    </source>
</reference>
<sequence>MNATPEQPVVPKEVAELRRRCDVAQARVDGGLALLGHRAEETAKELDALAERVTALERNRWPLRAVATLASLGALAVTVWQAVGN</sequence>
<keyword evidence="3" id="KW-1185">Reference proteome</keyword>
<feature type="transmembrane region" description="Helical" evidence="1">
    <location>
        <begin position="61"/>
        <end position="83"/>
    </location>
</feature>
<evidence type="ECO:0000313" key="3">
    <source>
        <dbReference type="Proteomes" id="UP001550850"/>
    </source>
</evidence>
<dbReference type="RefSeq" id="WP_108956105.1">
    <property type="nucleotide sequence ID" value="NZ_BEVZ01000007.1"/>
</dbReference>
<keyword evidence="1" id="KW-1133">Transmembrane helix</keyword>
<evidence type="ECO:0000313" key="2">
    <source>
        <dbReference type="EMBL" id="MEU3558136.1"/>
    </source>
</evidence>
<accession>A0ABV2YQY9</accession>
<protein>
    <recommendedName>
        <fullName evidence="4">DUF3618 domain-containing protein</fullName>
    </recommendedName>
</protein>